<keyword evidence="3" id="KW-1185">Reference proteome</keyword>
<evidence type="ECO:0000313" key="3">
    <source>
        <dbReference type="Proteomes" id="UP000322530"/>
    </source>
</evidence>
<protein>
    <recommendedName>
        <fullName evidence="4">PrgI family protein</fullName>
    </recommendedName>
</protein>
<name>A0A5A5T722_9CHLR</name>
<reference evidence="2 3" key="1">
    <citation type="submission" date="2019-01" db="EMBL/GenBank/DDBJ databases">
        <title>Draft genome sequence of Dictyobacter sp. Uno17.</title>
        <authorList>
            <person name="Wang C.M."/>
            <person name="Zheng Y."/>
            <person name="Sakai Y."/>
            <person name="Abe K."/>
            <person name="Yokota A."/>
            <person name="Yabe S."/>
        </authorList>
    </citation>
    <scope>NUCLEOTIDE SEQUENCE [LARGE SCALE GENOMIC DNA]</scope>
    <source>
        <strain evidence="2 3">Uno17</strain>
    </source>
</reference>
<sequence length="130" mass="14661">MKKEEFPTFLNQQPTVVFGRTGRELLIFCIGLGLGFMIWTDLRLPATGVGVIVLKAILAVIPMILCLIVAFVKVSSRPLEDWAVVLLLYIALPKVYLYMPLEENDDDDDLTDAYSGLNRPINPDDDDRYN</sequence>
<feature type="transmembrane region" description="Helical" evidence="1">
    <location>
        <begin position="79"/>
        <end position="99"/>
    </location>
</feature>
<comment type="caution">
    <text evidence="2">The sequence shown here is derived from an EMBL/GenBank/DDBJ whole genome shotgun (WGS) entry which is preliminary data.</text>
</comment>
<dbReference type="RefSeq" id="WP_149399755.1">
    <property type="nucleotide sequence ID" value="NZ_BIXY01000003.1"/>
</dbReference>
<dbReference type="AlphaFoldDB" id="A0A5A5T722"/>
<keyword evidence="1" id="KW-0472">Membrane</keyword>
<keyword evidence="1" id="KW-0812">Transmembrane</keyword>
<dbReference type="EMBL" id="BIXY01000003">
    <property type="protein sequence ID" value="GCF06803.1"/>
    <property type="molecule type" value="Genomic_DNA"/>
</dbReference>
<dbReference type="OrthoDB" id="165828at2"/>
<organism evidence="2 3">
    <name type="scientific">Dictyobacter arantiisoli</name>
    <dbReference type="NCBI Taxonomy" id="2014874"/>
    <lineage>
        <taxon>Bacteria</taxon>
        <taxon>Bacillati</taxon>
        <taxon>Chloroflexota</taxon>
        <taxon>Ktedonobacteria</taxon>
        <taxon>Ktedonobacterales</taxon>
        <taxon>Dictyobacteraceae</taxon>
        <taxon>Dictyobacter</taxon>
    </lineage>
</organism>
<evidence type="ECO:0000313" key="2">
    <source>
        <dbReference type="EMBL" id="GCF06803.1"/>
    </source>
</evidence>
<dbReference type="Proteomes" id="UP000322530">
    <property type="component" value="Unassembled WGS sequence"/>
</dbReference>
<keyword evidence="1" id="KW-1133">Transmembrane helix</keyword>
<evidence type="ECO:0000256" key="1">
    <source>
        <dbReference type="SAM" id="Phobius"/>
    </source>
</evidence>
<accession>A0A5A5T722</accession>
<proteinExistence type="predicted"/>
<gene>
    <name evidence="2" type="ORF">KDI_03670</name>
</gene>
<feature type="transmembrane region" description="Helical" evidence="1">
    <location>
        <begin position="52"/>
        <end position="72"/>
    </location>
</feature>
<feature type="transmembrane region" description="Helical" evidence="1">
    <location>
        <begin position="21"/>
        <end position="40"/>
    </location>
</feature>
<evidence type="ECO:0008006" key="4">
    <source>
        <dbReference type="Google" id="ProtNLM"/>
    </source>
</evidence>